<reference evidence="1" key="1">
    <citation type="submission" date="2020-07" db="EMBL/GenBank/DDBJ databases">
        <title>Ethylene signaling mediates host invasion by parasitic plants.</title>
        <authorList>
            <person name="Yoshida S."/>
        </authorList>
    </citation>
    <scope>NUCLEOTIDE SEQUENCE</scope>
    <source>
        <strain evidence="1">Okayama</strain>
    </source>
</reference>
<evidence type="ECO:0000313" key="2">
    <source>
        <dbReference type="Proteomes" id="UP000653305"/>
    </source>
</evidence>
<dbReference type="Proteomes" id="UP000653305">
    <property type="component" value="Unassembled WGS sequence"/>
</dbReference>
<feature type="non-terminal residue" evidence="1">
    <location>
        <position position="71"/>
    </location>
</feature>
<evidence type="ECO:0000313" key="1">
    <source>
        <dbReference type="EMBL" id="GFP80590.1"/>
    </source>
</evidence>
<dbReference type="EMBL" id="BMAC01000020">
    <property type="protein sequence ID" value="GFP80590.1"/>
    <property type="molecule type" value="Genomic_DNA"/>
</dbReference>
<organism evidence="1 2">
    <name type="scientific">Phtheirospermum japonicum</name>
    <dbReference type="NCBI Taxonomy" id="374723"/>
    <lineage>
        <taxon>Eukaryota</taxon>
        <taxon>Viridiplantae</taxon>
        <taxon>Streptophyta</taxon>
        <taxon>Embryophyta</taxon>
        <taxon>Tracheophyta</taxon>
        <taxon>Spermatophyta</taxon>
        <taxon>Magnoliopsida</taxon>
        <taxon>eudicotyledons</taxon>
        <taxon>Gunneridae</taxon>
        <taxon>Pentapetalae</taxon>
        <taxon>asterids</taxon>
        <taxon>lamiids</taxon>
        <taxon>Lamiales</taxon>
        <taxon>Orobanchaceae</taxon>
        <taxon>Orobanchaceae incertae sedis</taxon>
        <taxon>Phtheirospermum</taxon>
    </lineage>
</organism>
<sequence length="71" mass="8206">MIEHRWEWAAHSKPCAGRCTVLGRWKCWACTCRDLGLFFSQHLHFINVYVHIRGANVAAARAVGRYFSTLQ</sequence>
<gene>
    <name evidence="1" type="ORF">PHJA_000202300</name>
</gene>
<proteinExistence type="predicted"/>
<dbReference type="AlphaFoldDB" id="A0A830AZU0"/>
<name>A0A830AZU0_9LAMI</name>
<keyword evidence="2" id="KW-1185">Reference proteome</keyword>
<protein>
    <submittedName>
        <fullName evidence="1">Protein transparent testa 12</fullName>
    </submittedName>
</protein>
<comment type="caution">
    <text evidence="1">The sequence shown here is derived from an EMBL/GenBank/DDBJ whole genome shotgun (WGS) entry which is preliminary data.</text>
</comment>
<accession>A0A830AZU0</accession>